<dbReference type="AlphaFoldDB" id="A0A0C9YB29"/>
<keyword evidence="2" id="KW-1185">Reference proteome</keyword>
<evidence type="ECO:0000313" key="1">
    <source>
        <dbReference type="EMBL" id="KIK21940.1"/>
    </source>
</evidence>
<protein>
    <submittedName>
        <fullName evidence="1">Uncharacterized protein</fullName>
    </submittedName>
</protein>
<evidence type="ECO:0000313" key="2">
    <source>
        <dbReference type="Proteomes" id="UP000054018"/>
    </source>
</evidence>
<dbReference type="HOGENOM" id="CLU_2868561_0_0_1"/>
<reference evidence="2" key="2">
    <citation type="submission" date="2015-01" db="EMBL/GenBank/DDBJ databases">
        <title>Evolutionary Origins and Diversification of the Mycorrhizal Mutualists.</title>
        <authorList>
            <consortium name="DOE Joint Genome Institute"/>
            <consortium name="Mycorrhizal Genomics Consortium"/>
            <person name="Kohler A."/>
            <person name="Kuo A."/>
            <person name="Nagy L.G."/>
            <person name="Floudas D."/>
            <person name="Copeland A."/>
            <person name="Barry K.W."/>
            <person name="Cichocki N."/>
            <person name="Veneault-Fourrey C."/>
            <person name="LaButti K."/>
            <person name="Lindquist E.A."/>
            <person name="Lipzen A."/>
            <person name="Lundell T."/>
            <person name="Morin E."/>
            <person name="Murat C."/>
            <person name="Riley R."/>
            <person name="Ohm R."/>
            <person name="Sun H."/>
            <person name="Tunlid A."/>
            <person name="Henrissat B."/>
            <person name="Grigoriev I.V."/>
            <person name="Hibbett D.S."/>
            <person name="Martin F."/>
        </authorList>
    </citation>
    <scope>NUCLEOTIDE SEQUENCE [LARGE SCALE GENOMIC DNA]</scope>
    <source>
        <strain evidence="2">441</strain>
    </source>
</reference>
<dbReference type="EMBL" id="KN833745">
    <property type="protein sequence ID" value="KIK21940.1"/>
    <property type="molecule type" value="Genomic_DNA"/>
</dbReference>
<proteinExistence type="predicted"/>
<sequence length="64" mass="7183">MPGSKARVLMELPGYGFMVPVPAVRLFMINVRYDPYALSSAGEFDIRRDLSIRAAHCHTETTRA</sequence>
<reference evidence="1 2" key="1">
    <citation type="submission" date="2014-04" db="EMBL/GenBank/DDBJ databases">
        <authorList>
            <consortium name="DOE Joint Genome Institute"/>
            <person name="Kuo A."/>
            <person name="Kohler A."/>
            <person name="Costa M.D."/>
            <person name="Nagy L.G."/>
            <person name="Floudas D."/>
            <person name="Copeland A."/>
            <person name="Barry K.W."/>
            <person name="Cichocki N."/>
            <person name="Veneault-Fourrey C."/>
            <person name="LaButti K."/>
            <person name="Lindquist E.A."/>
            <person name="Lipzen A."/>
            <person name="Lundell T."/>
            <person name="Morin E."/>
            <person name="Murat C."/>
            <person name="Sun H."/>
            <person name="Tunlid A."/>
            <person name="Henrissat B."/>
            <person name="Grigoriev I.V."/>
            <person name="Hibbett D.S."/>
            <person name="Martin F."/>
            <person name="Nordberg H.P."/>
            <person name="Cantor M.N."/>
            <person name="Hua S.X."/>
        </authorList>
    </citation>
    <scope>NUCLEOTIDE SEQUENCE [LARGE SCALE GENOMIC DNA]</scope>
    <source>
        <strain evidence="1 2">441</strain>
    </source>
</reference>
<name>A0A0C9YB29_9AGAM</name>
<dbReference type="Proteomes" id="UP000054018">
    <property type="component" value="Unassembled WGS sequence"/>
</dbReference>
<gene>
    <name evidence="1" type="ORF">PISMIDRAFT_532515</name>
</gene>
<accession>A0A0C9YB29</accession>
<organism evidence="1 2">
    <name type="scientific">Pisolithus microcarpus 441</name>
    <dbReference type="NCBI Taxonomy" id="765257"/>
    <lineage>
        <taxon>Eukaryota</taxon>
        <taxon>Fungi</taxon>
        <taxon>Dikarya</taxon>
        <taxon>Basidiomycota</taxon>
        <taxon>Agaricomycotina</taxon>
        <taxon>Agaricomycetes</taxon>
        <taxon>Agaricomycetidae</taxon>
        <taxon>Boletales</taxon>
        <taxon>Sclerodermatineae</taxon>
        <taxon>Pisolithaceae</taxon>
        <taxon>Pisolithus</taxon>
    </lineage>
</organism>